<dbReference type="GO" id="GO:0032267">
    <property type="term" value="F:tRNA(Ile)-lysidine synthase activity"/>
    <property type="evidence" value="ECO:0007669"/>
    <property type="project" value="UniProtKB-EC"/>
</dbReference>
<dbReference type="Pfam" id="PF01171">
    <property type="entry name" value="ATP_bind_3"/>
    <property type="match status" value="1"/>
</dbReference>
<evidence type="ECO:0000256" key="4">
    <source>
        <dbReference type="ARBA" id="ARBA00022694"/>
    </source>
</evidence>
<dbReference type="SUPFAM" id="SSF82829">
    <property type="entry name" value="MesJ substrate recognition domain-like"/>
    <property type="match status" value="1"/>
</dbReference>
<sequence>MRDESVNRAGSDDELLAALASQTAGHRRILAAYSGGLDSSVLLHLLVRLRQERQLDIRAAYVHHGLNPLAENWAEHCSRQCRQWRVPFARLSVTVAAQNGGIEAAAREARYRALQTHLRDDEILLTAQHLDDQSETFLLALKRGSGPAGLSAMAASAALGEHRLLRPLLEFTRQRLEQYARHHQLEWVEDDSNQDERFDRNFLRLRVLPLLTRRWPHFPAAAARSAQLCAEQEQLLDELLAESLRELRQPDGALSIEGLLPLSPLRRFALLRRWLAGENAPMPSREQLQRLWDEVAVSRQDAEPVLQLGRRQIRRFRQHLYLLPLLPAVKGRVVPWPSLTAPLTLPEGLGQLSVVDKGTAVRAPTDGERVSVRFGAAGVVHAAGRRHGRPIKKLWQELAVPPWWRDRTPLVFYDERLIAAVGRFVTWEGRPKEGEPVWHIAWREGG</sequence>
<keyword evidence="3 8" id="KW-0436">Ligase</keyword>
<comment type="domain">
    <text evidence="8">The N-terminal region contains the highly conserved SGGXDS motif, predicted to be a P-loop motif involved in ATP binding.</text>
</comment>
<dbReference type="NCBIfam" id="NF007942">
    <property type="entry name" value="PRK10660.1"/>
    <property type="match status" value="1"/>
</dbReference>
<proteinExistence type="inferred from homology"/>
<evidence type="ECO:0000256" key="6">
    <source>
        <dbReference type="ARBA" id="ARBA00022840"/>
    </source>
</evidence>
<dbReference type="Pfam" id="PF11734">
    <property type="entry name" value="TilS_C"/>
    <property type="match status" value="1"/>
</dbReference>
<keyword evidence="4 8" id="KW-0819">tRNA processing</keyword>
<dbReference type="EC" id="6.3.4.19" evidence="8"/>
<dbReference type="Gene3D" id="3.40.50.620">
    <property type="entry name" value="HUPs"/>
    <property type="match status" value="1"/>
</dbReference>
<organism evidence="10 11">
    <name type="scientific">Brenneria corticis</name>
    <dbReference type="NCBI Taxonomy" id="2173106"/>
    <lineage>
        <taxon>Bacteria</taxon>
        <taxon>Pseudomonadati</taxon>
        <taxon>Pseudomonadota</taxon>
        <taxon>Gammaproteobacteria</taxon>
        <taxon>Enterobacterales</taxon>
        <taxon>Pectobacteriaceae</taxon>
        <taxon>Brenneria</taxon>
    </lineage>
</organism>
<feature type="domain" description="Lysidine-tRNA(Ile) synthetase C-terminal" evidence="9">
    <location>
        <begin position="370"/>
        <end position="442"/>
    </location>
</feature>
<dbReference type="InterPro" id="IPR012094">
    <property type="entry name" value="tRNA_Ile_lys_synt"/>
</dbReference>
<evidence type="ECO:0000313" key="10">
    <source>
        <dbReference type="EMBL" id="PWC18461.1"/>
    </source>
</evidence>
<dbReference type="Pfam" id="PF09179">
    <property type="entry name" value="TilS"/>
    <property type="match status" value="1"/>
</dbReference>
<dbReference type="InterPro" id="IPR011063">
    <property type="entry name" value="TilS/TtcA_N"/>
</dbReference>
<dbReference type="InterPro" id="IPR015262">
    <property type="entry name" value="tRNA_Ile_lys_synt_subst-bd"/>
</dbReference>
<dbReference type="InterPro" id="IPR012795">
    <property type="entry name" value="tRNA_Ile_lys_synt_N"/>
</dbReference>
<dbReference type="GO" id="GO:0006400">
    <property type="term" value="P:tRNA modification"/>
    <property type="evidence" value="ECO:0007669"/>
    <property type="project" value="UniProtKB-UniRule"/>
</dbReference>
<keyword evidence="5 8" id="KW-0547">Nucleotide-binding</keyword>
<dbReference type="CDD" id="cd01992">
    <property type="entry name" value="TilS_N"/>
    <property type="match status" value="1"/>
</dbReference>
<comment type="caution">
    <text evidence="10">The sequence shown here is derived from an EMBL/GenBank/DDBJ whole genome shotgun (WGS) entry which is preliminary data.</text>
</comment>
<accession>A0A2U1U9Y1</accession>
<dbReference type="RefSeq" id="WP_136165163.1">
    <property type="nucleotide sequence ID" value="NZ_KZ819073.1"/>
</dbReference>
<dbReference type="AlphaFoldDB" id="A0A2U1U9Y1"/>
<dbReference type="SUPFAM" id="SSF56037">
    <property type="entry name" value="PheT/TilS domain"/>
    <property type="match status" value="1"/>
</dbReference>
<dbReference type="InterPro" id="IPR014729">
    <property type="entry name" value="Rossmann-like_a/b/a_fold"/>
</dbReference>
<comment type="function">
    <text evidence="8">Ligates lysine onto the cytidine present at position 34 of the AUA codon-specific tRNA(Ile) that contains the anticodon CAU, in an ATP-dependent manner. Cytidine is converted to lysidine, thus changing the amino acid specificity of the tRNA from methionine to isoleucine.</text>
</comment>
<dbReference type="GO" id="GO:0005524">
    <property type="term" value="F:ATP binding"/>
    <property type="evidence" value="ECO:0007669"/>
    <property type="project" value="UniProtKB-UniRule"/>
</dbReference>
<evidence type="ECO:0000256" key="5">
    <source>
        <dbReference type="ARBA" id="ARBA00022741"/>
    </source>
</evidence>
<dbReference type="PANTHER" id="PTHR43033:SF1">
    <property type="entry name" value="TRNA(ILE)-LYSIDINE SYNTHASE-RELATED"/>
    <property type="match status" value="1"/>
</dbReference>
<dbReference type="EMBL" id="QDKH01000004">
    <property type="protein sequence ID" value="PWC18461.1"/>
    <property type="molecule type" value="Genomic_DNA"/>
</dbReference>
<comment type="similarity">
    <text evidence="8">Belongs to the tRNA(Ile)-lysidine synthase family.</text>
</comment>
<dbReference type="Proteomes" id="UP000296159">
    <property type="component" value="Unassembled WGS sequence"/>
</dbReference>
<reference evidence="10 11" key="1">
    <citation type="submission" date="2018-04" db="EMBL/GenBank/DDBJ databases">
        <title>Brenneria corticis sp.nov.</title>
        <authorList>
            <person name="Li Y."/>
        </authorList>
    </citation>
    <scope>NUCLEOTIDE SEQUENCE [LARGE SCALE GENOMIC DNA]</scope>
    <source>
        <strain evidence="10 11">CFCC 11842</strain>
    </source>
</reference>
<dbReference type="Gene3D" id="1.20.59.20">
    <property type="match status" value="1"/>
</dbReference>
<dbReference type="PANTHER" id="PTHR43033">
    <property type="entry name" value="TRNA(ILE)-LYSIDINE SYNTHASE-RELATED"/>
    <property type="match status" value="1"/>
</dbReference>
<dbReference type="InterPro" id="IPR012796">
    <property type="entry name" value="Lysidine-tRNA-synth_C"/>
</dbReference>
<comment type="catalytic activity">
    <reaction evidence="7 8">
        <text>cytidine(34) in tRNA(Ile2) + L-lysine + ATP = lysidine(34) in tRNA(Ile2) + AMP + diphosphate + H(+)</text>
        <dbReference type="Rhea" id="RHEA:43744"/>
        <dbReference type="Rhea" id="RHEA-COMP:10625"/>
        <dbReference type="Rhea" id="RHEA-COMP:10670"/>
        <dbReference type="ChEBI" id="CHEBI:15378"/>
        <dbReference type="ChEBI" id="CHEBI:30616"/>
        <dbReference type="ChEBI" id="CHEBI:32551"/>
        <dbReference type="ChEBI" id="CHEBI:33019"/>
        <dbReference type="ChEBI" id="CHEBI:82748"/>
        <dbReference type="ChEBI" id="CHEBI:83665"/>
        <dbReference type="ChEBI" id="CHEBI:456215"/>
        <dbReference type="EC" id="6.3.4.19"/>
    </reaction>
</comment>
<keyword evidence="6 8" id="KW-0067">ATP-binding</keyword>
<dbReference type="NCBIfam" id="TIGR02433">
    <property type="entry name" value="lysidine_TilS_C"/>
    <property type="match status" value="1"/>
</dbReference>
<dbReference type="SUPFAM" id="SSF52402">
    <property type="entry name" value="Adenine nucleotide alpha hydrolases-like"/>
    <property type="match status" value="1"/>
</dbReference>
<keyword evidence="11" id="KW-1185">Reference proteome</keyword>
<evidence type="ECO:0000259" key="9">
    <source>
        <dbReference type="SMART" id="SM00977"/>
    </source>
</evidence>
<comment type="subcellular location">
    <subcellularLocation>
        <location evidence="1 8">Cytoplasm</location>
    </subcellularLocation>
</comment>
<dbReference type="GO" id="GO:0005737">
    <property type="term" value="C:cytoplasm"/>
    <property type="evidence" value="ECO:0007669"/>
    <property type="project" value="UniProtKB-SubCell"/>
</dbReference>
<dbReference type="NCBIfam" id="TIGR02432">
    <property type="entry name" value="lysidine_TilS_N"/>
    <property type="match status" value="1"/>
</dbReference>
<keyword evidence="2 8" id="KW-0963">Cytoplasm</keyword>
<evidence type="ECO:0000256" key="1">
    <source>
        <dbReference type="ARBA" id="ARBA00004496"/>
    </source>
</evidence>
<name>A0A2U1U9Y1_9GAMM</name>
<evidence type="ECO:0000313" key="11">
    <source>
        <dbReference type="Proteomes" id="UP000296159"/>
    </source>
</evidence>
<dbReference type="SMART" id="SM00977">
    <property type="entry name" value="TilS_C"/>
    <property type="match status" value="1"/>
</dbReference>
<evidence type="ECO:0000256" key="3">
    <source>
        <dbReference type="ARBA" id="ARBA00022598"/>
    </source>
</evidence>
<feature type="binding site" evidence="8">
    <location>
        <begin position="34"/>
        <end position="39"/>
    </location>
    <ligand>
        <name>ATP</name>
        <dbReference type="ChEBI" id="CHEBI:30616"/>
    </ligand>
</feature>
<dbReference type="HAMAP" id="MF_01161">
    <property type="entry name" value="tRNA_Ile_lys_synt"/>
    <property type="match status" value="1"/>
</dbReference>
<gene>
    <name evidence="8" type="primary">tilS</name>
    <name evidence="10" type="ORF">DDT56_03670</name>
</gene>
<evidence type="ECO:0000256" key="7">
    <source>
        <dbReference type="ARBA" id="ARBA00048539"/>
    </source>
</evidence>
<evidence type="ECO:0000256" key="8">
    <source>
        <dbReference type="HAMAP-Rule" id="MF_01161"/>
    </source>
</evidence>
<evidence type="ECO:0000256" key="2">
    <source>
        <dbReference type="ARBA" id="ARBA00022490"/>
    </source>
</evidence>
<protein>
    <recommendedName>
        <fullName evidence="8">tRNA(Ile)-lysidine synthase</fullName>
        <ecNumber evidence="8">6.3.4.19</ecNumber>
    </recommendedName>
    <alternativeName>
        <fullName evidence="8">tRNA(Ile)-2-lysyl-cytidine synthase</fullName>
    </alternativeName>
    <alternativeName>
        <fullName evidence="8">tRNA(Ile)-lysidine synthetase</fullName>
    </alternativeName>
</protein>